<dbReference type="EMBL" id="JBJKBG010000008">
    <property type="protein sequence ID" value="KAL3725477.1"/>
    <property type="molecule type" value="Genomic_DNA"/>
</dbReference>
<accession>A0ABD3JDS5</accession>
<reference evidence="2 3" key="1">
    <citation type="submission" date="2024-11" db="EMBL/GenBank/DDBJ databases">
        <title>Chromosome-level genome assembly of Eucalyptus globulus Labill. provides insights into its genome evolution.</title>
        <authorList>
            <person name="Li X."/>
        </authorList>
    </citation>
    <scope>NUCLEOTIDE SEQUENCE [LARGE SCALE GENOMIC DNA]</scope>
    <source>
        <strain evidence="2">CL2024</strain>
        <tissue evidence="2">Fresh tender leaves</tissue>
    </source>
</reference>
<organism evidence="2 3">
    <name type="scientific">Eucalyptus globulus</name>
    <name type="common">Tasmanian blue gum</name>
    <dbReference type="NCBI Taxonomy" id="34317"/>
    <lineage>
        <taxon>Eukaryota</taxon>
        <taxon>Viridiplantae</taxon>
        <taxon>Streptophyta</taxon>
        <taxon>Embryophyta</taxon>
        <taxon>Tracheophyta</taxon>
        <taxon>Spermatophyta</taxon>
        <taxon>Magnoliopsida</taxon>
        <taxon>eudicotyledons</taxon>
        <taxon>Gunneridae</taxon>
        <taxon>Pentapetalae</taxon>
        <taxon>rosids</taxon>
        <taxon>malvids</taxon>
        <taxon>Myrtales</taxon>
        <taxon>Myrtaceae</taxon>
        <taxon>Myrtoideae</taxon>
        <taxon>Eucalypteae</taxon>
        <taxon>Eucalyptus</taxon>
    </lineage>
</organism>
<evidence type="ECO:0000313" key="2">
    <source>
        <dbReference type="EMBL" id="KAL3725477.1"/>
    </source>
</evidence>
<dbReference type="AlphaFoldDB" id="A0ABD3JDS5"/>
<evidence type="ECO:0000256" key="1">
    <source>
        <dbReference type="SAM" id="MobiDB-lite"/>
    </source>
</evidence>
<name>A0ABD3JDS5_EUCGL</name>
<comment type="caution">
    <text evidence="2">The sequence shown here is derived from an EMBL/GenBank/DDBJ whole genome shotgun (WGS) entry which is preliminary data.</text>
</comment>
<keyword evidence="3" id="KW-1185">Reference proteome</keyword>
<proteinExistence type="predicted"/>
<evidence type="ECO:0000313" key="3">
    <source>
        <dbReference type="Proteomes" id="UP001634007"/>
    </source>
</evidence>
<feature type="compositionally biased region" description="Basic and acidic residues" evidence="1">
    <location>
        <begin position="67"/>
        <end position="76"/>
    </location>
</feature>
<protein>
    <submittedName>
        <fullName evidence="2">Uncharacterized protein</fullName>
    </submittedName>
</protein>
<dbReference type="Proteomes" id="UP001634007">
    <property type="component" value="Unassembled WGS sequence"/>
</dbReference>
<feature type="region of interest" description="Disordered" evidence="1">
    <location>
        <begin position="20"/>
        <end position="77"/>
    </location>
</feature>
<feature type="compositionally biased region" description="Low complexity" evidence="1">
    <location>
        <begin position="54"/>
        <end position="66"/>
    </location>
</feature>
<gene>
    <name evidence="2" type="ORF">ACJRO7_030496</name>
</gene>
<sequence length="131" mass="14027">MLLDDLLVIENSLFQLDSDSPMLTSERASPISGPKLNVSRAVPATSPTSDSALDNSSGGMGSSMDKNSMEKLREASAAEAEAANAVWQAVQSASSVPTEETSVSDENFPATEKLQMVVTLRETFVFILELW</sequence>